<protein>
    <recommendedName>
        <fullName evidence="3">Lipoprotein</fullName>
    </recommendedName>
</protein>
<dbReference type="Proteomes" id="UP000760480">
    <property type="component" value="Unassembled WGS sequence"/>
</dbReference>
<dbReference type="EMBL" id="SPMZ01000016">
    <property type="protein sequence ID" value="NMQ18777.1"/>
    <property type="molecule type" value="Genomic_DNA"/>
</dbReference>
<keyword evidence="2" id="KW-1185">Reference proteome</keyword>
<name>A0ABX1THD2_9GAMM</name>
<proteinExistence type="predicted"/>
<evidence type="ECO:0000313" key="1">
    <source>
        <dbReference type="EMBL" id="NMQ18777.1"/>
    </source>
</evidence>
<accession>A0ABX1THD2</accession>
<comment type="caution">
    <text evidence="1">The sequence shown here is derived from an EMBL/GenBank/DDBJ whole genome shotgun (WGS) entry which is preliminary data.</text>
</comment>
<gene>
    <name evidence="1" type="ORF">E4P82_05900</name>
</gene>
<dbReference type="RefSeq" id="WP_169248036.1">
    <property type="nucleotide sequence ID" value="NZ_SPMZ01000016.1"/>
</dbReference>
<evidence type="ECO:0008006" key="3">
    <source>
        <dbReference type="Google" id="ProtNLM"/>
    </source>
</evidence>
<organism evidence="1 2">
    <name type="scientific">Candidatus Competibacter phosphatis</name>
    <dbReference type="NCBI Taxonomy" id="221280"/>
    <lineage>
        <taxon>Bacteria</taxon>
        <taxon>Pseudomonadati</taxon>
        <taxon>Pseudomonadota</taxon>
        <taxon>Gammaproteobacteria</taxon>
        <taxon>Candidatus Competibacteraceae</taxon>
        <taxon>Candidatus Competibacter</taxon>
    </lineage>
</organism>
<sequence length="129" mass="14497">MIPRTWVPLAFLLALVLVGCRSNPVYNIENMPVTTDTRGYSLGDVRGAILRAGAAQGWQMKVVRPGLIIGTLYLRSHMAQVEIPYDRVTYSILYRDSNNLDYDGVNIHSNYNGWVQRLSAEINAQLSKL</sequence>
<reference evidence="1 2" key="1">
    <citation type="submission" date="2019-03" db="EMBL/GenBank/DDBJ databases">
        <title>Metabolic reconstructions from genomes of highly enriched 'Candidatus Accumulibacter' and 'Candidatus Competibacter' bioreactor populations.</title>
        <authorList>
            <person name="Annavajhala M.K."/>
            <person name="Welles L."/>
            <person name="Abbas B."/>
            <person name="Sorokin D."/>
            <person name="Park H."/>
            <person name="Van Loosdrecht M."/>
            <person name="Chandran K."/>
        </authorList>
    </citation>
    <scope>NUCLEOTIDE SEQUENCE [LARGE SCALE GENOMIC DNA]</scope>
    <source>
        <strain evidence="1 2">SBR_G</strain>
    </source>
</reference>
<dbReference type="PROSITE" id="PS51257">
    <property type="entry name" value="PROKAR_LIPOPROTEIN"/>
    <property type="match status" value="1"/>
</dbReference>
<evidence type="ECO:0000313" key="2">
    <source>
        <dbReference type="Proteomes" id="UP000760480"/>
    </source>
</evidence>